<evidence type="ECO:0000313" key="9">
    <source>
        <dbReference type="EMBL" id="TCX98295.1"/>
    </source>
</evidence>
<evidence type="ECO:0000256" key="5">
    <source>
        <dbReference type="PROSITE-ProRule" id="PRU01248"/>
    </source>
</evidence>
<reference evidence="11" key="1">
    <citation type="submission" date="2019-01" db="EMBL/GenBank/DDBJ databases">
        <authorList>
            <person name="Lista F."/>
            <person name="Anselmo A."/>
        </authorList>
    </citation>
    <scope>NUCLEOTIDE SEQUENCE</scope>
    <source>
        <strain evidence="11">1R</strain>
        <strain evidence="9">1S</strain>
        <strain evidence="10">3R</strain>
        <strain evidence="8">4S</strain>
    </source>
</reference>
<evidence type="ECO:0000313" key="8">
    <source>
        <dbReference type="EMBL" id="TCX91716.1"/>
    </source>
</evidence>
<name>A0A484A6J7_KLEPN</name>
<evidence type="ECO:0000256" key="3">
    <source>
        <dbReference type="ARBA" id="ARBA00023125"/>
    </source>
</evidence>
<evidence type="ECO:0000313" key="10">
    <source>
        <dbReference type="EMBL" id="TCZ25100.1"/>
    </source>
</evidence>
<dbReference type="AlphaFoldDB" id="A0A484A6J7"/>
<organism evidence="11">
    <name type="scientific">Klebsiella pneumoniae</name>
    <dbReference type="NCBI Taxonomy" id="573"/>
    <lineage>
        <taxon>Bacteria</taxon>
        <taxon>Pseudomonadati</taxon>
        <taxon>Pseudomonadota</taxon>
        <taxon>Gammaproteobacteria</taxon>
        <taxon>Enterobacterales</taxon>
        <taxon>Enterobacteriaceae</taxon>
        <taxon>Klebsiella/Raoultella group</taxon>
        <taxon>Klebsiella</taxon>
        <taxon>Klebsiella pneumoniae complex</taxon>
    </lineage>
</organism>
<dbReference type="GO" id="GO:0003677">
    <property type="term" value="F:DNA binding"/>
    <property type="evidence" value="ECO:0007669"/>
    <property type="project" value="UniProtKB-UniRule"/>
</dbReference>
<feature type="domain" description="Tyr recombinase" evidence="6">
    <location>
        <begin position="215"/>
        <end position="409"/>
    </location>
</feature>
<comment type="similarity">
    <text evidence="1">Belongs to the 'phage' integrase family.</text>
</comment>
<dbReference type="Gene3D" id="1.10.443.10">
    <property type="entry name" value="Intergrase catalytic core"/>
    <property type="match status" value="1"/>
</dbReference>
<dbReference type="InterPro" id="IPR002104">
    <property type="entry name" value="Integrase_catalytic"/>
</dbReference>
<accession>A0A484A6J7</accession>
<dbReference type="SUPFAM" id="SSF56349">
    <property type="entry name" value="DNA breaking-rejoining enzymes"/>
    <property type="match status" value="1"/>
</dbReference>
<dbReference type="PROSITE" id="PS51900">
    <property type="entry name" value="CB"/>
    <property type="match status" value="1"/>
</dbReference>
<keyword evidence="4" id="KW-0233">DNA recombination</keyword>
<evidence type="ECO:0000256" key="2">
    <source>
        <dbReference type="ARBA" id="ARBA00022908"/>
    </source>
</evidence>
<dbReference type="InterPro" id="IPR050090">
    <property type="entry name" value="Tyrosine_recombinase_XerCD"/>
</dbReference>
<dbReference type="Pfam" id="PF00589">
    <property type="entry name" value="Phage_integrase"/>
    <property type="match status" value="1"/>
</dbReference>
<evidence type="ECO:0000256" key="4">
    <source>
        <dbReference type="ARBA" id="ARBA00023172"/>
    </source>
</evidence>
<dbReference type="InterPro" id="IPR010998">
    <property type="entry name" value="Integrase_recombinase_N"/>
</dbReference>
<evidence type="ECO:0000313" key="11">
    <source>
        <dbReference type="EMBL" id="TCZ61216.1"/>
    </source>
</evidence>
<sequence length="420" mass="48294">MKFKHARYRPNQYLICDPYGFYHVRIALPDYMQSLFSGRKTLVRTLSTNELKIARMKRDQIADEFHRLRDAILPDRPDSVADVIELFRSKAKYAKTATKVQVINKCPALRGMLDIYLLQNSNKKKVTTLSKTKKAVEVFLDHLRKRDIALNEVNRTTVTAWIDVLQKKRSQQTIANYISAMAQIWDLASSRYEDAPERSQSPWRGHKLDVAESRASYEVFTPTELAKVFSALEGDEEMQNVTLIGMYSGMRLNEICSLRVENIREIEGVLCFEVTEGKTKSASRIIPVHSMIMDMLKELVQKPHNGFLFYRASIIDRADGKRSTWHTQRFTRAKRKALGEQGTERKVFHSLRHGVAQIFDRGGVGTGKLKPVPEDRIALLLGHERGSTESFKTYSKNAASPVELRQYIELLRYPEIEKGH</sequence>
<dbReference type="RefSeq" id="WP_048296324.1">
    <property type="nucleotide sequence ID" value="NZ_BHWE01000067.1"/>
</dbReference>
<proteinExistence type="inferred from homology"/>
<dbReference type="CDD" id="cd01184">
    <property type="entry name" value="INT_C_like_1"/>
    <property type="match status" value="1"/>
</dbReference>
<dbReference type="InterPro" id="IPR025269">
    <property type="entry name" value="SAM-like_dom"/>
</dbReference>
<dbReference type="InterPro" id="IPR013762">
    <property type="entry name" value="Integrase-like_cat_sf"/>
</dbReference>
<dbReference type="EMBL" id="SDDS01000105">
    <property type="protein sequence ID" value="TCZ25100.1"/>
    <property type="molecule type" value="Genomic_DNA"/>
</dbReference>
<protein>
    <submittedName>
        <fullName evidence="11">Site-specific integrase</fullName>
    </submittedName>
</protein>
<dbReference type="EMBL" id="SDDU01000055">
    <property type="protein sequence ID" value="TCZ61216.1"/>
    <property type="molecule type" value="Genomic_DNA"/>
</dbReference>
<dbReference type="GO" id="GO:0015074">
    <property type="term" value="P:DNA integration"/>
    <property type="evidence" value="ECO:0007669"/>
    <property type="project" value="UniProtKB-KW"/>
</dbReference>
<keyword evidence="3 5" id="KW-0238">DNA-binding</keyword>
<dbReference type="InterPro" id="IPR044068">
    <property type="entry name" value="CB"/>
</dbReference>
<evidence type="ECO:0000259" key="7">
    <source>
        <dbReference type="PROSITE" id="PS51900"/>
    </source>
</evidence>
<dbReference type="InterPro" id="IPR011010">
    <property type="entry name" value="DNA_brk_join_enz"/>
</dbReference>
<comment type="caution">
    <text evidence="11">The sequence shown here is derived from an EMBL/GenBank/DDBJ whole genome shotgun (WGS) entry which is preliminary data.</text>
</comment>
<feature type="domain" description="Core-binding (CB)" evidence="7">
    <location>
        <begin position="107"/>
        <end position="186"/>
    </location>
</feature>
<dbReference type="PANTHER" id="PTHR30349">
    <property type="entry name" value="PHAGE INTEGRASE-RELATED"/>
    <property type="match status" value="1"/>
</dbReference>
<dbReference type="Pfam" id="PF13102">
    <property type="entry name" value="Phage_int_SAM_5"/>
    <property type="match status" value="1"/>
</dbReference>
<evidence type="ECO:0000259" key="6">
    <source>
        <dbReference type="PROSITE" id="PS51898"/>
    </source>
</evidence>
<dbReference type="EMBL" id="SDCV01000061">
    <property type="protein sequence ID" value="TCX98295.1"/>
    <property type="molecule type" value="Genomic_DNA"/>
</dbReference>
<keyword evidence="2" id="KW-0229">DNA integration</keyword>
<dbReference type="EMBL" id="SDCS01000051">
    <property type="protein sequence ID" value="TCX91716.1"/>
    <property type="molecule type" value="Genomic_DNA"/>
</dbReference>
<gene>
    <name evidence="9" type="ORF">ETE68_27665</name>
    <name evidence="8" type="ORF">ETE73_26475</name>
    <name evidence="10" type="ORF">ETH54_26095</name>
    <name evidence="11" type="ORF">ETH64_26535</name>
</gene>
<dbReference type="PROSITE" id="PS51898">
    <property type="entry name" value="TYR_RECOMBINASE"/>
    <property type="match status" value="1"/>
</dbReference>
<dbReference type="Gene3D" id="1.10.150.130">
    <property type="match status" value="1"/>
</dbReference>
<evidence type="ECO:0000256" key="1">
    <source>
        <dbReference type="ARBA" id="ARBA00008857"/>
    </source>
</evidence>
<dbReference type="PANTHER" id="PTHR30349:SF41">
    <property type="entry name" value="INTEGRASE_RECOMBINASE PROTEIN MJ0367-RELATED"/>
    <property type="match status" value="1"/>
</dbReference>
<dbReference type="GO" id="GO:0006310">
    <property type="term" value="P:DNA recombination"/>
    <property type="evidence" value="ECO:0007669"/>
    <property type="project" value="UniProtKB-KW"/>
</dbReference>